<evidence type="ECO:0008006" key="5">
    <source>
        <dbReference type="Google" id="ProtNLM"/>
    </source>
</evidence>
<dbReference type="EMBL" id="JBHTBE010000001">
    <property type="protein sequence ID" value="MFC7267444.1"/>
    <property type="molecule type" value="Genomic_DNA"/>
</dbReference>
<organism evidence="3 4">
    <name type="scientific">Microbacterium fluvii</name>
    <dbReference type="NCBI Taxonomy" id="415215"/>
    <lineage>
        <taxon>Bacteria</taxon>
        <taxon>Bacillati</taxon>
        <taxon>Actinomycetota</taxon>
        <taxon>Actinomycetes</taxon>
        <taxon>Micrococcales</taxon>
        <taxon>Microbacteriaceae</taxon>
        <taxon>Microbacterium</taxon>
    </lineage>
</organism>
<feature type="signal peptide" evidence="2">
    <location>
        <begin position="1"/>
        <end position="28"/>
    </location>
</feature>
<evidence type="ECO:0000313" key="3">
    <source>
        <dbReference type="EMBL" id="MFC7267444.1"/>
    </source>
</evidence>
<feature type="chain" id="PRO_5047304671" description="DUF3558 domain-containing protein" evidence="2">
    <location>
        <begin position="29"/>
        <end position="203"/>
    </location>
</feature>
<accession>A0ABW2H9D5</accession>
<dbReference type="PROSITE" id="PS51257">
    <property type="entry name" value="PROKAR_LIPOPROTEIN"/>
    <property type="match status" value="1"/>
</dbReference>
<keyword evidence="4" id="KW-1185">Reference proteome</keyword>
<name>A0ABW2H9D5_9MICO</name>
<keyword evidence="2" id="KW-0732">Signal</keyword>
<dbReference type="RefSeq" id="WP_262872392.1">
    <property type="nucleotide sequence ID" value="NZ_BAABKW010000008.1"/>
</dbReference>
<feature type="region of interest" description="Disordered" evidence="1">
    <location>
        <begin position="32"/>
        <end position="71"/>
    </location>
</feature>
<evidence type="ECO:0000313" key="4">
    <source>
        <dbReference type="Proteomes" id="UP001596507"/>
    </source>
</evidence>
<protein>
    <recommendedName>
        <fullName evidence="5">DUF3558 domain-containing protein</fullName>
    </recommendedName>
</protein>
<dbReference type="Proteomes" id="UP001596507">
    <property type="component" value="Unassembled WGS sequence"/>
</dbReference>
<feature type="compositionally biased region" description="Low complexity" evidence="1">
    <location>
        <begin position="37"/>
        <end position="69"/>
    </location>
</feature>
<comment type="caution">
    <text evidence="3">The sequence shown here is derived from an EMBL/GenBank/DDBJ whole genome shotgun (WGS) entry which is preliminary data.</text>
</comment>
<sequence length="203" mass="21067">MPRVHLLSAPHAAAAALALTALMLTGCAADATPQGEGSAPGPTTPAASASATPVATATPTPDPSSTSGALPTDCRAILGDDVLDQLEGVPLNDPAFSPTGVQPDGTLICVWGDPTADTTGMTTTISRVYRGDALDLLNGLADDGYTCYQPDEGTRCEKTWKNDTYPVTDGRTLYWRDDTLVDTQYSNMMIDGYTASIAAHLFG</sequence>
<evidence type="ECO:0000256" key="1">
    <source>
        <dbReference type="SAM" id="MobiDB-lite"/>
    </source>
</evidence>
<reference evidence="4" key="1">
    <citation type="journal article" date="2019" name="Int. J. Syst. Evol. Microbiol.">
        <title>The Global Catalogue of Microorganisms (GCM) 10K type strain sequencing project: providing services to taxonomists for standard genome sequencing and annotation.</title>
        <authorList>
            <consortium name="The Broad Institute Genomics Platform"/>
            <consortium name="The Broad Institute Genome Sequencing Center for Infectious Disease"/>
            <person name="Wu L."/>
            <person name="Ma J."/>
        </authorList>
    </citation>
    <scope>NUCLEOTIDE SEQUENCE [LARGE SCALE GENOMIC DNA]</scope>
    <source>
        <strain evidence="4">CGMCC 1.15772</strain>
    </source>
</reference>
<gene>
    <name evidence="3" type="ORF">ACFQRL_00580</name>
</gene>
<evidence type="ECO:0000256" key="2">
    <source>
        <dbReference type="SAM" id="SignalP"/>
    </source>
</evidence>
<proteinExistence type="predicted"/>